<keyword evidence="1" id="KW-0812">Transmembrane</keyword>
<reference evidence="2" key="1">
    <citation type="submission" date="2023-06" db="EMBL/GenBank/DDBJ databases">
        <title>Genome-scale phylogeny and comparative genomics of the fungal order Sordariales.</title>
        <authorList>
            <consortium name="Lawrence Berkeley National Laboratory"/>
            <person name="Hensen N."/>
            <person name="Bonometti L."/>
            <person name="Westerberg I."/>
            <person name="Brannstrom I.O."/>
            <person name="Guillou S."/>
            <person name="Cros-Aarteil S."/>
            <person name="Calhoun S."/>
            <person name="Haridas S."/>
            <person name="Kuo A."/>
            <person name="Mondo S."/>
            <person name="Pangilinan J."/>
            <person name="Riley R."/>
            <person name="Labutti K."/>
            <person name="Andreopoulos B."/>
            <person name="Lipzen A."/>
            <person name="Chen C."/>
            <person name="Yanf M."/>
            <person name="Daum C."/>
            <person name="Ng V."/>
            <person name="Clum A."/>
            <person name="Steindorff A."/>
            <person name="Ohm R."/>
            <person name="Martin F."/>
            <person name="Silar P."/>
            <person name="Natvig D."/>
            <person name="Lalanne C."/>
            <person name="Gautier V."/>
            <person name="Ament-Velasquez S.L."/>
            <person name="Kruys A."/>
            <person name="Hutchinson M.I."/>
            <person name="Powell A.J."/>
            <person name="Barry K."/>
            <person name="Miller A.N."/>
            <person name="Grigoriev I.V."/>
            <person name="Debuchy R."/>
            <person name="Gladieux P."/>
            <person name="Thoren M.H."/>
            <person name="Johannesson H."/>
        </authorList>
    </citation>
    <scope>NUCLEOTIDE SEQUENCE</scope>
    <source>
        <strain evidence="2">CBS 307.81</strain>
    </source>
</reference>
<feature type="transmembrane region" description="Helical" evidence="1">
    <location>
        <begin position="131"/>
        <end position="153"/>
    </location>
</feature>
<dbReference type="EMBL" id="JAULSY010000092">
    <property type="protein sequence ID" value="KAK0666254.1"/>
    <property type="molecule type" value="Genomic_DNA"/>
</dbReference>
<keyword evidence="1" id="KW-0472">Membrane</keyword>
<gene>
    <name evidence="2" type="ORF">QBC41DRAFT_154991</name>
</gene>
<organism evidence="2 3">
    <name type="scientific">Cercophora samala</name>
    <dbReference type="NCBI Taxonomy" id="330535"/>
    <lineage>
        <taxon>Eukaryota</taxon>
        <taxon>Fungi</taxon>
        <taxon>Dikarya</taxon>
        <taxon>Ascomycota</taxon>
        <taxon>Pezizomycotina</taxon>
        <taxon>Sordariomycetes</taxon>
        <taxon>Sordariomycetidae</taxon>
        <taxon>Sordariales</taxon>
        <taxon>Lasiosphaeriaceae</taxon>
        <taxon>Cercophora</taxon>
    </lineage>
</organism>
<evidence type="ECO:0000313" key="2">
    <source>
        <dbReference type="EMBL" id="KAK0666254.1"/>
    </source>
</evidence>
<accession>A0AA39Z8L9</accession>
<dbReference type="AlphaFoldDB" id="A0AA39Z8L9"/>
<comment type="caution">
    <text evidence="2">The sequence shown here is derived from an EMBL/GenBank/DDBJ whole genome shotgun (WGS) entry which is preliminary data.</text>
</comment>
<name>A0AA39Z8L9_9PEZI</name>
<sequence length="170" mass="19256">MSTSAPAPLRAASAKLNQSDVRVGDQSSIYKVIMTPIIFTSFLISLFLVDTRNSALRRHYHASDSESRMPEWLHRILYRYKRYEYVAVDENGKPFPISNPQTPAVSPGQEKEDYYHSKQKKLMKMEVAEAFEIRSSVVILLVALGVVFLWGSWKVASWAIGALWTLVSSS</sequence>
<feature type="transmembrane region" description="Helical" evidence="1">
    <location>
        <begin position="29"/>
        <end position="49"/>
    </location>
</feature>
<evidence type="ECO:0000313" key="3">
    <source>
        <dbReference type="Proteomes" id="UP001174997"/>
    </source>
</evidence>
<proteinExistence type="predicted"/>
<keyword evidence="3" id="KW-1185">Reference proteome</keyword>
<evidence type="ECO:0000256" key="1">
    <source>
        <dbReference type="SAM" id="Phobius"/>
    </source>
</evidence>
<dbReference type="Proteomes" id="UP001174997">
    <property type="component" value="Unassembled WGS sequence"/>
</dbReference>
<keyword evidence="1" id="KW-1133">Transmembrane helix</keyword>
<protein>
    <submittedName>
        <fullName evidence="2">Uncharacterized protein</fullName>
    </submittedName>
</protein>